<dbReference type="GO" id="GO:0005886">
    <property type="term" value="C:plasma membrane"/>
    <property type="evidence" value="ECO:0007669"/>
    <property type="project" value="UniProtKB-ARBA"/>
</dbReference>
<dbReference type="STRING" id="642492.Clole_1588"/>
<keyword evidence="6" id="KW-1278">Translocase</keyword>
<keyword evidence="2" id="KW-0813">Transport</keyword>
<dbReference type="SMART" id="SM00930">
    <property type="entry name" value="NIL"/>
    <property type="match status" value="1"/>
</dbReference>
<gene>
    <name evidence="10" type="ordered locus">Clole_1588</name>
</gene>
<dbReference type="SUPFAM" id="SSF55021">
    <property type="entry name" value="ACT-like"/>
    <property type="match status" value="1"/>
</dbReference>
<dbReference type="InterPro" id="IPR027417">
    <property type="entry name" value="P-loop_NTPase"/>
</dbReference>
<dbReference type="EMBL" id="CP002582">
    <property type="protein sequence ID" value="ADZ83313.1"/>
    <property type="molecule type" value="Genomic_DNA"/>
</dbReference>
<evidence type="ECO:0000256" key="5">
    <source>
        <dbReference type="ARBA" id="ARBA00022840"/>
    </source>
</evidence>
<keyword evidence="8" id="KW-0472">Membrane</keyword>
<dbReference type="GO" id="GO:0005524">
    <property type="term" value="F:ATP binding"/>
    <property type="evidence" value="ECO:0007669"/>
    <property type="project" value="UniProtKB-KW"/>
</dbReference>
<keyword evidence="4" id="KW-0547">Nucleotide-binding</keyword>
<dbReference type="HOGENOM" id="CLU_000604_1_3_9"/>
<dbReference type="InterPro" id="IPR050086">
    <property type="entry name" value="MetN_ABC_transporter-like"/>
</dbReference>
<dbReference type="EC" id="3.6.3.28" evidence="10"/>
<evidence type="ECO:0000313" key="11">
    <source>
        <dbReference type="Proteomes" id="UP000008467"/>
    </source>
</evidence>
<dbReference type="RefSeq" id="WP_013656611.1">
    <property type="nucleotide sequence ID" value="NC_015275.1"/>
</dbReference>
<evidence type="ECO:0000256" key="1">
    <source>
        <dbReference type="ARBA" id="ARBA00005417"/>
    </source>
</evidence>
<name>F2JKR0_CELLD</name>
<keyword evidence="7" id="KW-0029">Amino-acid transport</keyword>
<evidence type="ECO:0000313" key="10">
    <source>
        <dbReference type="EMBL" id="ADZ83313.1"/>
    </source>
</evidence>
<evidence type="ECO:0000256" key="6">
    <source>
        <dbReference type="ARBA" id="ARBA00022967"/>
    </source>
</evidence>
<dbReference type="InterPro" id="IPR003593">
    <property type="entry name" value="AAA+_ATPase"/>
</dbReference>
<protein>
    <submittedName>
        <fullName evidence="10">Phosphonate-transporting ATPase</fullName>
        <ecNumber evidence="10">3.6.3.28</ecNumber>
    </submittedName>
</protein>
<evidence type="ECO:0000256" key="4">
    <source>
        <dbReference type="ARBA" id="ARBA00022741"/>
    </source>
</evidence>
<dbReference type="InterPro" id="IPR045865">
    <property type="entry name" value="ACT-like_dom_sf"/>
</dbReference>
<dbReference type="PROSITE" id="PS00211">
    <property type="entry name" value="ABC_TRANSPORTER_1"/>
    <property type="match status" value="1"/>
</dbReference>
<dbReference type="SUPFAM" id="SSF52540">
    <property type="entry name" value="P-loop containing nucleoside triphosphate hydrolases"/>
    <property type="match status" value="1"/>
</dbReference>
<evidence type="ECO:0000256" key="2">
    <source>
        <dbReference type="ARBA" id="ARBA00022448"/>
    </source>
</evidence>
<dbReference type="Pfam" id="PF00005">
    <property type="entry name" value="ABC_tran"/>
    <property type="match status" value="1"/>
</dbReference>
<dbReference type="InterPro" id="IPR041701">
    <property type="entry name" value="MetN_ABC"/>
</dbReference>
<dbReference type="Pfam" id="PF09383">
    <property type="entry name" value="NIL"/>
    <property type="match status" value="1"/>
</dbReference>
<dbReference type="PROSITE" id="PS50893">
    <property type="entry name" value="ABC_TRANSPORTER_2"/>
    <property type="match status" value="1"/>
</dbReference>
<dbReference type="Gene3D" id="3.40.50.300">
    <property type="entry name" value="P-loop containing nucleotide triphosphate hydrolases"/>
    <property type="match status" value="1"/>
</dbReference>
<feature type="domain" description="ABC transporter" evidence="9">
    <location>
        <begin position="10"/>
        <end position="249"/>
    </location>
</feature>
<reference evidence="10 11" key="1">
    <citation type="journal article" date="2011" name="J. Bacteriol.">
        <title>Complete genome sequence of the cellulose-degrading bacterium Cellulosilyticum lentocellum.</title>
        <authorList>
            <consortium name="US DOE Joint Genome Institute"/>
            <person name="Miller D.A."/>
            <person name="Suen G."/>
            <person name="Bruce D."/>
            <person name="Copeland A."/>
            <person name="Cheng J.F."/>
            <person name="Detter C."/>
            <person name="Goodwin L.A."/>
            <person name="Han C.S."/>
            <person name="Hauser L.J."/>
            <person name="Land M.L."/>
            <person name="Lapidus A."/>
            <person name="Lucas S."/>
            <person name="Meincke L."/>
            <person name="Pitluck S."/>
            <person name="Tapia R."/>
            <person name="Teshima H."/>
            <person name="Woyke T."/>
            <person name="Fox B.G."/>
            <person name="Angert E.R."/>
            <person name="Currie C.R."/>
        </authorList>
    </citation>
    <scope>NUCLEOTIDE SEQUENCE [LARGE SCALE GENOMIC DNA]</scope>
    <source>
        <strain evidence="11">ATCC 49066 / DSM 5427 / NCIMB 11756 / RHM5</strain>
    </source>
</reference>
<evidence type="ECO:0000259" key="9">
    <source>
        <dbReference type="PROSITE" id="PS50893"/>
    </source>
</evidence>
<organism evidence="10 11">
    <name type="scientific">Cellulosilyticum lentocellum (strain ATCC 49066 / DSM 5427 / NCIMB 11756 / RHM5)</name>
    <name type="common">Clostridium lentocellum</name>
    <dbReference type="NCBI Taxonomy" id="642492"/>
    <lineage>
        <taxon>Bacteria</taxon>
        <taxon>Bacillati</taxon>
        <taxon>Bacillota</taxon>
        <taxon>Clostridia</taxon>
        <taxon>Lachnospirales</taxon>
        <taxon>Cellulosilyticaceae</taxon>
        <taxon>Cellulosilyticum</taxon>
    </lineage>
</organism>
<evidence type="ECO:0000256" key="3">
    <source>
        <dbReference type="ARBA" id="ARBA00022475"/>
    </source>
</evidence>
<accession>F2JKR0</accession>
<dbReference type="InterPro" id="IPR017871">
    <property type="entry name" value="ABC_transporter-like_CS"/>
</dbReference>
<dbReference type="eggNOG" id="COG1135">
    <property type="taxonomic scope" value="Bacteria"/>
</dbReference>
<keyword evidence="11" id="KW-1185">Reference proteome</keyword>
<dbReference type="FunFam" id="3.40.50.300:FF:000056">
    <property type="entry name" value="Cell division ATP-binding protein FtsE"/>
    <property type="match status" value="1"/>
</dbReference>
<dbReference type="GO" id="GO:0006865">
    <property type="term" value="P:amino acid transport"/>
    <property type="evidence" value="ECO:0007669"/>
    <property type="project" value="UniProtKB-KW"/>
</dbReference>
<evidence type="ECO:0000256" key="7">
    <source>
        <dbReference type="ARBA" id="ARBA00022970"/>
    </source>
</evidence>
<dbReference type="CDD" id="cd03258">
    <property type="entry name" value="ABC_MetN_methionine_transporter"/>
    <property type="match status" value="1"/>
</dbReference>
<dbReference type="GO" id="GO:0016887">
    <property type="term" value="F:ATP hydrolysis activity"/>
    <property type="evidence" value="ECO:0007669"/>
    <property type="project" value="InterPro"/>
</dbReference>
<comment type="similarity">
    <text evidence="1">Belongs to the ABC transporter superfamily.</text>
</comment>
<keyword evidence="3" id="KW-1003">Cell membrane</keyword>
<dbReference type="Proteomes" id="UP000008467">
    <property type="component" value="Chromosome"/>
</dbReference>
<dbReference type="SMART" id="SM00382">
    <property type="entry name" value="AAA"/>
    <property type="match status" value="1"/>
</dbReference>
<evidence type="ECO:0000256" key="8">
    <source>
        <dbReference type="ARBA" id="ARBA00023136"/>
    </source>
</evidence>
<dbReference type="KEGG" id="cle:Clole_1588"/>
<dbReference type="AlphaFoldDB" id="F2JKR0"/>
<dbReference type="PANTHER" id="PTHR43166:SF30">
    <property type="entry name" value="METHIONINE IMPORT ATP-BINDING PROTEIN METN"/>
    <property type="match status" value="1"/>
</dbReference>
<dbReference type="InterPro" id="IPR003439">
    <property type="entry name" value="ABC_transporter-like_ATP-bd"/>
</dbReference>
<keyword evidence="10" id="KW-0378">Hydrolase</keyword>
<dbReference type="PANTHER" id="PTHR43166">
    <property type="entry name" value="AMINO ACID IMPORT ATP-BINDING PROTEIN"/>
    <property type="match status" value="1"/>
</dbReference>
<sequence>MEKVFNQPIISLQNLSKTYSVDQGTFTALKDVNLDIYKGDIYGIIGMSGAGKSTLVRCINYLEEPTKGKVYFDGKDLGTLSAVEFRKARQSMSMIFQQFNLLMQRTAEDNVCFPLEIAGMKKKEAREKAKELLAVVGLSDKAKSYPSQLSGGQKQRVAIARALATNPKVLLCDEATSALDPSTTQSILALLKEINQKFGITIVIITHEMKVVEEICSHVAIIADSQIVEVGTVEEVFTHPQSQVGQQLVYPNGMPPSQYIGTKCARIIFDGSSAYDPAIASMILECKAHVNIIYADMKQVGDKAMGQMVLQLPEDTSQAMRVLDYLRQRELIVEEVM</sequence>
<proteinExistence type="inferred from homology"/>
<keyword evidence="5" id="KW-0067">ATP-binding</keyword>
<dbReference type="InterPro" id="IPR018449">
    <property type="entry name" value="NIL_domain"/>
</dbReference>
<dbReference type="Gene3D" id="3.30.70.260">
    <property type="match status" value="1"/>
</dbReference>